<keyword evidence="3" id="KW-1185">Reference proteome</keyword>
<evidence type="ECO:0000313" key="2">
    <source>
        <dbReference type="EMBL" id="CAC5424578.1"/>
    </source>
</evidence>
<name>A0A6J8EVG3_MYTCO</name>
<evidence type="ECO:0000259" key="1">
    <source>
        <dbReference type="PROSITE" id="PS50041"/>
    </source>
</evidence>
<dbReference type="OrthoDB" id="6285913at2759"/>
<dbReference type="InterPro" id="IPR001304">
    <property type="entry name" value="C-type_lectin-like"/>
</dbReference>
<dbReference type="EMBL" id="CACVKT020010047">
    <property type="protein sequence ID" value="CAC5424578.1"/>
    <property type="molecule type" value="Genomic_DNA"/>
</dbReference>
<dbReference type="PROSITE" id="PS50041">
    <property type="entry name" value="C_TYPE_LECTIN_2"/>
    <property type="match status" value="1"/>
</dbReference>
<dbReference type="InterPro" id="IPR016187">
    <property type="entry name" value="CTDL_fold"/>
</dbReference>
<accession>A0A6J8EVG3</accession>
<dbReference type="Gene3D" id="3.10.100.10">
    <property type="entry name" value="Mannose-Binding Protein A, subunit A"/>
    <property type="match status" value="1"/>
</dbReference>
<dbReference type="Pfam" id="PF00059">
    <property type="entry name" value="Lectin_C"/>
    <property type="match status" value="1"/>
</dbReference>
<dbReference type="AlphaFoldDB" id="A0A6J8EVG3"/>
<evidence type="ECO:0000313" key="3">
    <source>
        <dbReference type="Proteomes" id="UP000507470"/>
    </source>
</evidence>
<organism evidence="2 3">
    <name type="scientific">Mytilus coruscus</name>
    <name type="common">Sea mussel</name>
    <dbReference type="NCBI Taxonomy" id="42192"/>
    <lineage>
        <taxon>Eukaryota</taxon>
        <taxon>Metazoa</taxon>
        <taxon>Spiralia</taxon>
        <taxon>Lophotrochozoa</taxon>
        <taxon>Mollusca</taxon>
        <taxon>Bivalvia</taxon>
        <taxon>Autobranchia</taxon>
        <taxon>Pteriomorphia</taxon>
        <taxon>Mytilida</taxon>
        <taxon>Mytiloidea</taxon>
        <taxon>Mytilidae</taxon>
        <taxon>Mytilinae</taxon>
        <taxon>Mytilus</taxon>
    </lineage>
</organism>
<reference evidence="2 3" key="1">
    <citation type="submission" date="2020-06" db="EMBL/GenBank/DDBJ databases">
        <authorList>
            <person name="Li R."/>
            <person name="Bekaert M."/>
        </authorList>
    </citation>
    <scope>NUCLEOTIDE SEQUENCE [LARGE SCALE GENOMIC DNA]</scope>
    <source>
        <strain evidence="3">wild</strain>
    </source>
</reference>
<dbReference type="CDD" id="cd00037">
    <property type="entry name" value="CLECT"/>
    <property type="match status" value="1"/>
</dbReference>
<dbReference type="InterPro" id="IPR016186">
    <property type="entry name" value="C-type_lectin-like/link_sf"/>
</dbReference>
<dbReference type="SUPFAM" id="SSF56436">
    <property type="entry name" value="C-type lectin-like"/>
    <property type="match status" value="1"/>
</dbReference>
<proteinExistence type="predicted"/>
<protein>
    <recommendedName>
        <fullName evidence="1">C-type lectin domain-containing protein</fullName>
    </recommendedName>
</protein>
<dbReference type="Proteomes" id="UP000507470">
    <property type="component" value="Unassembled WGS sequence"/>
</dbReference>
<sequence length="249" mass="27893">MVAKNCIYICILLHFNCIAGIIGKDIFSLNIEAYDDTYEDEKSLHISKVEALIHCSMSCLNQDRCVSCFYNGISNTCILHEDPFTYTIRSQSGAGWKFCITFLPDSGRCKPDFFNYRYLDLCYKFGPAINATDSNIATVCSEPNEDLVRVDSEERQSYIETITTFCNGIGGYLAIIGISEEDELLKSHIATIDPSKDYWIGGSDLATEGVFIWDNTSAAVNLPNSTLFQGWELGQPDNNNENQHCMMLA</sequence>
<feature type="domain" description="C-type lectin" evidence="1">
    <location>
        <begin position="118"/>
        <end position="249"/>
    </location>
</feature>
<gene>
    <name evidence="2" type="ORF">MCOR_56472</name>
</gene>